<name>A0A034V3C6_BACDO</name>
<feature type="non-terminal residue" evidence="1">
    <location>
        <position position="139"/>
    </location>
</feature>
<evidence type="ECO:0000313" key="1">
    <source>
        <dbReference type="EMBL" id="JAC36053.1"/>
    </source>
</evidence>
<feature type="non-terminal residue" evidence="1">
    <location>
        <position position="1"/>
    </location>
</feature>
<dbReference type="AlphaFoldDB" id="A0A034V3C6"/>
<protein>
    <submittedName>
        <fullName evidence="1">Uncharacterized protein</fullName>
    </submittedName>
</protein>
<proteinExistence type="predicted"/>
<accession>A0A034V3C6</accession>
<dbReference type="PANTHER" id="PTHR10773">
    <property type="entry name" value="DNA-DIRECTED RNA POLYMERASES I, II, AND III SUBUNIT RPABC2"/>
    <property type="match status" value="1"/>
</dbReference>
<dbReference type="EMBL" id="GAKP01022901">
    <property type="protein sequence ID" value="JAC36053.1"/>
    <property type="molecule type" value="Transcribed_RNA"/>
</dbReference>
<sequence>TRNANNTTKNVRVNNQQKRMAGQKYQGLSKGNMSYRKPRKMKDACKSKFCEKSSIRFCSHFTEDTRKEIFDSFWIMSWDEKKLYVTNLIECSKTQRVTVENSKRSNTKYYFLKRNTNRMQVCRQMFLSTLGLSEKMVRC</sequence>
<reference evidence="1" key="1">
    <citation type="journal article" date="2014" name="BMC Genomics">
        <title>Characterizing the developmental transcriptome of the oriental fruit fly, Bactrocera dorsalis (Diptera: Tephritidae) through comparative genomic analysis with Drosophila melanogaster utilizing modENCODE datasets.</title>
        <authorList>
            <person name="Geib S.M."/>
            <person name="Calla B."/>
            <person name="Hall B."/>
            <person name="Hou S."/>
            <person name="Manoukis N.C."/>
        </authorList>
    </citation>
    <scope>NUCLEOTIDE SEQUENCE</scope>
    <source>
        <strain evidence="1">Punador</strain>
    </source>
</reference>
<dbReference type="PANTHER" id="PTHR10773:SF19">
    <property type="match status" value="1"/>
</dbReference>
<organism evidence="1">
    <name type="scientific">Bactrocera dorsalis</name>
    <name type="common">Oriental fruit fly</name>
    <name type="synonym">Dacus dorsalis</name>
    <dbReference type="NCBI Taxonomy" id="27457"/>
    <lineage>
        <taxon>Eukaryota</taxon>
        <taxon>Metazoa</taxon>
        <taxon>Ecdysozoa</taxon>
        <taxon>Arthropoda</taxon>
        <taxon>Hexapoda</taxon>
        <taxon>Insecta</taxon>
        <taxon>Pterygota</taxon>
        <taxon>Neoptera</taxon>
        <taxon>Endopterygota</taxon>
        <taxon>Diptera</taxon>
        <taxon>Brachycera</taxon>
        <taxon>Muscomorpha</taxon>
        <taxon>Tephritoidea</taxon>
        <taxon>Tephritidae</taxon>
        <taxon>Bactrocera</taxon>
        <taxon>Bactrocera</taxon>
    </lineage>
</organism>
<dbReference type="SUPFAM" id="SSF161008">
    <property type="entry name" value="Viral glycoprotein ectodomain-like"/>
    <property type="match status" value="1"/>
</dbReference>